<keyword evidence="12" id="KW-1185">Reference proteome</keyword>
<dbReference type="CDD" id="cd00200">
    <property type="entry name" value="WD40"/>
    <property type="match status" value="1"/>
</dbReference>
<evidence type="ECO:0000256" key="8">
    <source>
        <dbReference type="SAM" id="MobiDB-lite"/>
    </source>
</evidence>
<dbReference type="InterPro" id="IPR015943">
    <property type="entry name" value="WD40/YVTN_repeat-like_dom_sf"/>
</dbReference>
<dbReference type="Pfam" id="PF08154">
    <property type="entry name" value="NLE"/>
    <property type="match status" value="1"/>
</dbReference>
<dbReference type="InterPro" id="IPR028599">
    <property type="entry name" value="WDR12/Ytm1"/>
</dbReference>
<dbReference type="InterPro" id="IPR012972">
    <property type="entry name" value="NLE"/>
</dbReference>
<gene>
    <name evidence="6" type="primary">YTM1</name>
    <name evidence="11" type="ORF">BDW59DRAFT_169113</name>
</gene>
<feature type="repeat" description="WD" evidence="7">
    <location>
        <begin position="1170"/>
        <end position="1212"/>
    </location>
</feature>
<dbReference type="InterPro" id="IPR001680">
    <property type="entry name" value="WD40_rpt"/>
</dbReference>
<feature type="compositionally biased region" description="Acidic residues" evidence="8">
    <location>
        <begin position="440"/>
        <end position="454"/>
    </location>
</feature>
<feature type="compositionally biased region" description="Acidic residues" evidence="8">
    <location>
        <begin position="411"/>
        <end position="433"/>
    </location>
</feature>
<feature type="region of interest" description="Disordered" evidence="8">
    <location>
        <begin position="404"/>
        <end position="515"/>
    </location>
</feature>
<dbReference type="InterPro" id="IPR046362">
    <property type="entry name" value="Zw10/DSL1_C_sf"/>
</dbReference>
<feature type="repeat" description="WD" evidence="7">
    <location>
        <begin position="1096"/>
        <end position="1137"/>
    </location>
</feature>
<dbReference type="Gene3D" id="1.10.357.150">
    <property type="match status" value="1"/>
</dbReference>
<evidence type="ECO:0000256" key="5">
    <source>
        <dbReference type="ARBA" id="ARBA00023242"/>
    </source>
</evidence>
<keyword evidence="3 7" id="KW-0853">WD repeat</keyword>
<keyword evidence="5 6" id="KW-0539">Nucleus</keyword>
<feature type="repeat" description="WD" evidence="7">
    <location>
        <begin position="1257"/>
        <end position="1299"/>
    </location>
</feature>
<accession>A0ABR4J0D2</accession>
<comment type="similarity">
    <text evidence="6">Belongs to the WD repeat WDR12/YTM1 family.</text>
</comment>
<comment type="subcellular location">
    <subcellularLocation>
        <location evidence="6">Nucleus</location>
        <location evidence="6">Nucleolus</location>
    </subcellularLocation>
    <subcellularLocation>
        <location evidence="6">Nucleus</location>
        <location evidence="6">Nucleoplasm</location>
    </subcellularLocation>
</comment>
<dbReference type="SUPFAM" id="SSF50978">
    <property type="entry name" value="WD40 repeat-like"/>
    <property type="match status" value="1"/>
</dbReference>
<feature type="repeat" description="WD" evidence="7">
    <location>
        <begin position="1047"/>
        <end position="1087"/>
    </location>
</feature>
<dbReference type="PANTHER" id="PTHR12205:SF0">
    <property type="entry name" value="CENTROMERE_KINETOCHORE PROTEIN ZW10 HOMOLOG"/>
    <property type="match status" value="1"/>
</dbReference>
<comment type="caution">
    <text evidence="11">The sequence shown here is derived from an EMBL/GenBank/DDBJ whole genome shotgun (WGS) entry which is preliminary data.</text>
</comment>
<sequence length="1364" mass="149593">MPAQPSEQEICKAVLEFAAEGTYPDSEQLVAADVPLPALSKELELITQAKDQVETEISSLSRENDFDVDDWISQAKQLHADLERSRLTAREIVKQHENTGPLQSKVDDSAAKVGLVEKEIIFNQAVTNTLEEVQSLCQRLDATRTLCQDGQITAAIDSLEGIEHAMSQDNCFQNTNVMGILLENVAALRREIVSFLHVRWNRHLEFDQKKGVLSIFVDALGETVSALARLDELTAAKDKFQKDLFLAIFDPVLLSHMDGYSRRVHIRESSIHVNTEPSPASVSDVLGYSAEVFSFLRQFLPASILASLSGSLIPAVSSNIISHWLSSAIPTELDGLGQFETTLNHVLHFSKTMESLGWHGHEELVSWVNQASRLWLTRRRVDSLDQVRKVLAVSRGDSRQVERVEKRQVSESDEVLDNSNSDEWDAGWDDEKEEQPQKNDDEDVSAWGLDDDDDRINATAEANPEADDDGVGDAWGWAEDDEENQSSAENDTQPKEAATTKLGKGNKTTSQTAPKEITLKESYTITDVPDSILRIIQQQIVDSQAISQPSHSSTLVASSGAGLLALPTLILAMFKATASSFYSLKLNAGQMYLYNDSLYLADRVRQVANDNQISRLHADVEALEKFGKLAYSKEMQTQRTIVTDLLDGAQGFSQCSEQPFLGECENSVSATVDRVRDVYKEWQPILSHSALLQAIGSLVSTVVNRFMIDIEDLGDISEPQSQKLVTFCNQLSTLEDLFLPESPDNAEDLVPMTAVYVQNWLKFQYLINILESSLADIKFLWVEGELSLEFSGDEVVDLIEALFAESDYRRKAISEIRRVSKIVLDAANLPRLAQVAAAPAIIFFPFRQAEIFLVLLTNAQTSISLLTHSFRCIYGLAMDNNHIDAADSSQAAQRQVRVQLTSQQEDIALPDNTGPILVPTGLRRYALSTLVNNLLSNDKPIPFEFLINGSFLRTSIDEYLTTNGISAETTLEIEYVRALIPPLHIASFEHDDWVSSVDVFSATSPASTGSTTVSHGQERILSGSYDGLLRVWNMSSQVIATSPSAPDGGHTSSIKSAKFISPKSIVSAGLDRTVRVWKYSESEDGFSGKIVPQLELYGHKSGVNSLDVHAPSNRILSASADHSVGFWSTKKSEAPAAPEILLPSAASRTSKKRKLNTSVSVSNRGPLALLSSHTAPVSATIFDTNDSTVGYSASWDHSLRTWDLVTATLVDTRTTSHSLLSLEHLPDHHLLAAGTSARHITLIDPRASAAAISAMTLRGHTNAVVTLARDPNSTYGLISGSHDGTCRIWDLRATKTDKGGAVGDSVYSISRKSLEDEGKASSKRVGGEGVKVFSVCWDREVGIVSAGEDKLIQINRGEGILSSI</sequence>
<dbReference type="EMBL" id="JBFXLS010000004">
    <property type="protein sequence ID" value="KAL2833449.1"/>
    <property type="molecule type" value="Genomic_DNA"/>
</dbReference>
<dbReference type="InterPro" id="IPR055148">
    <property type="entry name" value="ZW10_C_2"/>
</dbReference>
<dbReference type="InterPro" id="IPR020472">
    <property type="entry name" value="WD40_PAC1"/>
</dbReference>
<name>A0ABR4J0D2_9EURO</name>
<dbReference type="Proteomes" id="UP001610335">
    <property type="component" value="Unassembled WGS sequence"/>
</dbReference>
<dbReference type="SMART" id="SM00320">
    <property type="entry name" value="WD40"/>
    <property type="match status" value="7"/>
</dbReference>
<evidence type="ECO:0000256" key="3">
    <source>
        <dbReference type="ARBA" id="ARBA00022574"/>
    </source>
</evidence>
<dbReference type="PRINTS" id="PR00320">
    <property type="entry name" value="GPROTEINBRPT"/>
</dbReference>
<evidence type="ECO:0000256" key="6">
    <source>
        <dbReference type="HAMAP-Rule" id="MF_03029"/>
    </source>
</evidence>
<evidence type="ECO:0000256" key="2">
    <source>
        <dbReference type="ARBA" id="ARBA00022552"/>
    </source>
</evidence>
<feature type="domain" description="ZW10 C-terminal helical" evidence="10">
    <location>
        <begin position="667"/>
        <end position="816"/>
    </location>
</feature>
<organism evidence="11 12">
    <name type="scientific">Aspergillus cavernicola</name>
    <dbReference type="NCBI Taxonomy" id="176166"/>
    <lineage>
        <taxon>Eukaryota</taxon>
        <taxon>Fungi</taxon>
        <taxon>Dikarya</taxon>
        <taxon>Ascomycota</taxon>
        <taxon>Pezizomycotina</taxon>
        <taxon>Eurotiomycetes</taxon>
        <taxon>Eurotiomycetidae</taxon>
        <taxon>Eurotiales</taxon>
        <taxon>Aspergillaceae</taxon>
        <taxon>Aspergillus</taxon>
        <taxon>Aspergillus subgen. Nidulantes</taxon>
    </lineage>
</organism>
<keyword evidence="4" id="KW-0677">Repeat</keyword>
<dbReference type="Pfam" id="PF22766">
    <property type="entry name" value="ZW10_C2"/>
    <property type="match status" value="1"/>
</dbReference>
<feature type="domain" description="NLE" evidence="9">
    <location>
        <begin position="896"/>
        <end position="960"/>
    </location>
</feature>
<dbReference type="HAMAP" id="MF_03029">
    <property type="entry name" value="WDR12"/>
    <property type="match status" value="1"/>
</dbReference>
<dbReference type="InterPro" id="IPR036322">
    <property type="entry name" value="WD40_repeat_dom_sf"/>
</dbReference>
<dbReference type="PROSITE" id="PS50082">
    <property type="entry name" value="WD_REPEATS_2"/>
    <property type="match status" value="5"/>
</dbReference>
<keyword evidence="2 6" id="KW-0698">rRNA processing</keyword>
<evidence type="ECO:0000259" key="10">
    <source>
        <dbReference type="Pfam" id="PF22766"/>
    </source>
</evidence>
<evidence type="ECO:0000259" key="9">
    <source>
        <dbReference type="Pfam" id="PF08154"/>
    </source>
</evidence>
<proteinExistence type="inferred from homology"/>
<evidence type="ECO:0000256" key="1">
    <source>
        <dbReference type="ARBA" id="ARBA00022517"/>
    </source>
</evidence>
<comment type="function">
    <text evidence="6">Component of the NOP7 complex, which is required for maturation of the 25S and 5.8S ribosomal RNAs and formation of the 60S ribosome.</text>
</comment>
<feature type="repeat" description="WD" evidence="7">
    <location>
        <begin position="1020"/>
        <end position="1042"/>
    </location>
</feature>
<reference evidence="11 12" key="1">
    <citation type="submission" date="2024-07" db="EMBL/GenBank/DDBJ databases">
        <title>Section-level genome sequencing and comparative genomics of Aspergillus sections Usti and Cavernicolus.</title>
        <authorList>
            <consortium name="Lawrence Berkeley National Laboratory"/>
            <person name="Nybo J.L."/>
            <person name="Vesth T.C."/>
            <person name="Theobald S."/>
            <person name="Frisvad J.C."/>
            <person name="Larsen T.O."/>
            <person name="Kjaerboelling I."/>
            <person name="Rothschild-Mancinelli K."/>
            <person name="Lyhne E.K."/>
            <person name="Kogle M.E."/>
            <person name="Barry K."/>
            <person name="Clum A."/>
            <person name="Na H."/>
            <person name="Ledsgaard L."/>
            <person name="Lin J."/>
            <person name="Lipzen A."/>
            <person name="Kuo A."/>
            <person name="Riley R."/>
            <person name="Mondo S."/>
            <person name="LaButti K."/>
            <person name="Haridas S."/>
            <person name="Pangalinan J."/>
            <person name="Salamov A.A."/>
            <person name="Simmons B.A."/>
            <person name="Magnuson J.K."/>
            <person name="Chen J."/>
            <person name="Drula E."/>
            <person name="Henrissat B."/>
            <person name="Wiebenga A."/>
            <person name="Lubbers R.J."/>
            <person name="Gomes A.C."/>
            <person name="Makela M.R."/>
            <person name="Stajich J."/>
            <person name="Grigoriev I.V."/>
            <person name="Mortensen U.H."/>
            <person name="De vries R.P."/>
            <person name="Baker S.E."/>
            <person name="Andersen M.R."/>
        </authorList>
    </citation>
    <scope>NUCLEOTIDE SEQUENCE [LARGE SCALE GENOMIC DNA]</scope>
    <source>
        <strain evidence="11 12">CBS 600.67</strain>
    </source>
</reference>
<dbReference type="Pfam" id="PF00400">
    <property type="entry name" value="WD40"/>
    <property type="match status" value="5"/>
</dbReference>
<keyword evidence="1 6" id="KW-0690">Ribosome biogenesis</keyword>
<dbReference type="InterPro" id="IPR019775">
    <property type="entry name" value="WD40_repeat_CS"/>
</dbReference>
<dbReference type="PANTHER" id="PTHR12205">
    <property type="entry name" value="CENTROMERE/KINETOCHORE PROTEIN ZW10"/>
    <property type="match status" value="1"/>
</dbReference>
<evidence type="ECO:0000313" key="11">
    <source>
        <dbReference type="EMBL" id="KAL2833449.1"/>
    </source>
</evidence>
<comment type="subunit">
    <text evidence="6">Component of the NOP7 complex, composed of ERB1, NOP7 and YTM1. Within the NOP7 complex ERB1 appears to interact directly with NOP7 and YTM1. The NOP7 complex also associates with the 66S pre-ribosome.</text>
</comment>
<evidence type="ECO:0000256" key="4">
    <source>
        <dbReference type="ARBA" id="ARBA00022737"/>
    </source>
</evidence>
<evidence type="ECO:0000313" key="12">
    <source>
        <dbReference type="Proteomes" id="UP001610335"/>
    </source>
</evidence>
<evidence type="ECO:0000256" key="7">
    <source>
        <dbReference type="PROSITE-ProRule" id="PRU00221"/>
    </source>
</evidence>
<dbReference type="PROSITE" id="PS00678">
    <property type="entry name" value="WD_REPEATS_1"/>
    <property type="match status" value="1"/>
</dbReference>
<protein>
    <recommendedName>
        <fullName evidence="6">Ribosome biogenesis protein YTM1</fullName>
    </recommendedName>
</protein>
<dbReference type="Gene3D" id="2.130.10.10">
    <property type="entry name" value="YVTN repeat-like/Quinoprotein amine dehydrogenase"/>
    <property type="match status" value="1"/>
</dbReference>
<dbReference type="PROSITE" id="PS50294">
    <property type="entry name" value="WD_REPEATS_REGION"/>
    <property type="match status" value="2"/>
</dbReference>